<protein>
    <submittedName>
        <fullName evidence="1">Uncharacterized protein</fullName>
    </submittedName>
</protein>
<evidence type="ECO:0000313" key="1">
    <source>
        <dbReference type="EMBL" id="KAH7999073.1"/>
    </source>
</evidence>
<proteinExistence type="predicted"/>
<keyword evidence="2" id="KW-1185">Reference proteome</keyword>
<comment type="caution">
    <text evidence="1">The sequence shown here is derived from an EMBL/GenBank/DDBJ whole genome shotgun (WGS) entry which is preliminary data.</text>
</comment>
<name>A0ACB8F153_9SAUR</name>
<dbReference type="Proteomes" id="UP000827872">
    <property type="component" value="Linkage Group LG05"/>
</dbReference>
<organism evidence="1 2">
    <name type="scientific">Sphaerodactylus townsendi</name>
    <dbReference type="NCBI Taxonomy" id="933632"/>
    <lineage>
        <taxon>Eukaryota</taxon>
        <taxon>Metazoa</taxon>
        <taxon>Chordata</taxon>
        <taxon>Craniata</taxon>
        <taxon>Vertebrata</taxon>
        <taxon>Euteleostomi</taxon>
        <taxon>Lepidosauria</taxon>
        <taxon>Squamata</taxon>
        <taxon>Bifurcata</taxon>
        <taxon>Gekkota</taxon>
        <taxon>Sphaerodactylidae</taxon>
        <taxon>Sphaerodactylus</taxon>
    </lineage>
</organism>
<sequence>MATQACSTFDTCGKDIKYQSNFGSTKRIHTLQSGPCLVKHLRIHAQEKPFGRTATASSGKPAAKEHDESPQGGGPRHGQCSKAFTHRSTFLQHQRTHQKYPAFSCKFCSKDFNHKSNLLKHTRTMHG</sequence>
<dbReference type="EMBL" id="CM037618">
    <property type="protein sequence ID" value="KAH7999073.1"/>
    <property type="molecule type" value="Genomic_DNA"/>
</dbReference>
<gene>
    <name evidence="1" type="ORF">K3G42_004745</name>
</gene>
<reference evidence="1" key="1">
    <citation type="submission" date="2021-08" db="EMBL/GenBank/DDBJ databases">
        <title>The first chromosome-level gecko genome reveals the dynamic sex chromosomes of Neotropical dwarf geckos (Sphaerodactylidae: Sphaerodactylus).</title>
        <authorList>
            <person name="Pinto B.J."/>
            <person name="Keating S.E."/>
            <person name="Gamble T."/>
        </authorList>
    </citation>
    <scope>NUCLEOTIDE SEQUENCE</scope>
    <source>
        <strain evidence="1">TG3544</strain>
    </source>
</reference>
<accession>A0ACB8F153</accession>
<evidence type="ECO:0000313" key="2">
    <source>
        <dbReference type="Proteomes" id="UP000827872"/>
    </source>
</evidence>